<dbReference type="InterPro" id="IPR004839">
    <property type="entry name" value="Aminotransferase_I/II_large"/>
</dbReference>
<dbReference type="STRING" id="111015.AXF14_12820"/>
<dbReference type="OrthoDB" id="3224382at2"/>
<dbReference type="Gene3D" id="3.90.1150.10">
    <property type="entry name" value="Aspartate Aminotransferase, domain 1"/>
    <property type="match status" value="1"/>
</dbReference>
<comment type="cofactor">
    <cofactor evidence="1">
        <name>pyridoxal 5'-phosphate</name>
        <dbReference type="ChEBI" id="CHEBI:597326"/>
    </cofactor>
</comment>
<evidence type="ECO:0000256" key="4">
    <source>
        <dbReference type="ARBA" id="ARBA00023239"/>
    </source>
</evidence>
<comment type="similarity">
    <text evidence="5">Belongs to the class-II pyridoxal-phosphate-dependent aminotransferase family. MalY/PatB cystathionine beta-lyase subfamily.</text>
</comment>
<dbReference type="PANTHER" id="PTHR43525">
    <property type="entry name" value="PROTEIN MALY"/>
    <property type="match status" value="1"/>
</dbReference>
<accession>A0A120KLH5</accession>
<evidence type="ECO:0000256" key="2">
    <source>
        <dbReference type="ARBA" id="ARBA00012224"/>
    </source>
</evidence>
<dbReference type="SUPFAM" id="SSF53383">
    <property type="entry name" value="PLP-dependent transferases"/>
    <property type="match status" value="1"/>
</dbReference>
<dbReference type="InterPro" id="IPR015421">
    <property type="entry name" value="PyrdxlP-dep_Trfase_major"/>
</dbReference>
<name>A0A120KLH5_ACTRD</name>
<dbReference type="InterPro" id="IPR051798">
    <property type="entry name" value="Class-II_PLP-Dep_Aminotrans"/>
</dbReference>
<evidence type="ECO:0000256" key="1">
    <source>
        <dbReference type="ARBA" id="ARBA00001933"/>
    </source>
</evidence>
<dbReference type="InterPro" id="IPR015424">
    <property type="entry name" value="PyrdxlP-dep_Trfase"/>
</dbReference>
<organism evidence="7 8">
    <name type="scientific">Actinomyces radicidentis</name>
    <dbReference type="NCBI Taxonomy" id="111015"/>
    <lineage>
        <taxon>Bacteria</taxon>
        <taxon>Bacillati</taxon>
        <taxon>Actinomycetota</taxon>
        <taxon>Actinomycetes</taxon>
        <taxon>Actinomycetales</taxon>
        <taxon>Actinomycetaceae</taxon>
        <taxon>Actinomyces</taxon>
    </lineage>
</organism>
<feature type="domain" description="Aminotransferase class I/classII large" evidence="6">
    <location>
        <begin position="50"/>
        <end position="394"/>
    </location>
</feature>
<evidence type="ECO:0000256" key="5">
    <source>
        <dbReference type="ARBA" id="ARBA00037974"/>
    </source>
</evidence>
<dbReference type="GO" id="GO:0047804">
    <property type="term" value="F:cysteine-S-conjugate beta-lyase activity"/>
    <property type="evidence" value="ECO:0007669"/>
    <property type="project" value="UniProtKB-EC"/>
</dbReference>
<evidence type="ECO:0000313" key="8">
    <source>
        <dbReference type="Proteomes" id="UP000065220"/>
    </source>
</evidence>
<evidence type="ECO:0000256" key="3">
    <source>
        <dbReference type="ARBA" id="ARBA00022898"/>
    </source>
</evidence>
<dbReference type="PANTHER" id="PTHR43525:SF2">
    <property type="entry name" value="CYSTATHIONINE BETA-LYASE-RELATED"/>
    <property type="match status" value="1"/>
</dbReference>
<dbReference type="Gene3D" id="3.40.640.10">
    <property type="entry name" value="Type I PLP-dependent aspartate aminotransferase-like (Major domain)"/>
    <property type="match status" value="1"/>
</dbReference>
<dbReference type="Pfam" id="PF00155">
    <property type="entry name" value="Aminotran_1_2"/>
    <property type="match status" value="1"/>
</dbReference>
<dbReference type="EC" id="4.4.1.13" evidence="2"/>
<dbReference type="AlphaFoldDB" id="A0A120KLH5"/>
<evidence type="ECO:0000313" key="7">
    <source>
        <dbReference type="EMBL" id="AMD88291.1"/>
    </source>
</evidence>
<evidence type="ECO:0000259" key="6">
    <source>
        <dbReference type="Pfam" id="PF00155"/>
    </source>
</evidence>
<sequence length="415" mass="43543">MTTSTRLLTPLPDDLRAAYDALTPEALRARGSLKWSQYGDAIGAWVAEMDLGTAPAVTRALRGAVDDAAFGYMPPAFAQSARKATAAYQADSFGWDVPVEDVSLLPDVLSSLRAVIQHFTAPGSTVIVPTPAYMPFLSIPGEYGRELLEVPALRAEADAIAAGAPEWSLDLGAIETAMANGAGLLVLCNPWNPVGRVLTADELDAVAALSSRYGVPVFADEIHSCLVLEEGLTHVPYASRPGADPALTWTATAASKGWNLPGLRCAQLIASGPAREAWEAQPLCQHLAFEAAGIGALATAAALSPEGRAWNEGVRAYVRGNRDLVAARLADVKGMRFTAPAGTYLSWLDCSGRAFPGGVSPMKHLLREAGVATNDGASFGAGYESFVRLNLATGRGVEQETVSCIATALEALPLR</sequence>
<reference evidence="8" key="1">
    <citation type="submission" date="2016-02" db="EMBL/GenBank/DDBJ databases">
        <authorList>
            <person name="Holder M.E."/>
            <person name="Ajami N.J."/>
            <person name="Petrosino J.F."/>
        </authorList>
    </citation>
    <scope>NUCLEOTIDE SEQUENCE [LARGE SCALE GENOMIC DNA]</scope>
    <source>
        <strain evidence="8">CCUG 36733</strain>
    </source>
</reference>
<dbReference type="EMBL" id="CP014228">
    <property type="protein sequence ID" value="AMD88291.1"/>
    <property type="molecule type" value="Genomic_DNA"/>
</dbReference>
<dbReference type="Proteomes" id="UP000065220">
    <property type="component" value="Chromosome"/>
</dbReference>
<gene>
    <name evidence="7" type="ORF">AXF14_12820</name>
</gene>
<dbReference type="GO" id="GO:0030170">
    <property type="term" value="F:pyridoxal phosphate binding"/>
    <property type="evidence" value="ECO:0007669"/>
    <property type="project" value="InterPro"/>
</dbReference>
<proteinExistence type="inferred from homology"/>
<dbReference type="RefSeq" id="WP_067943761.1">
    <property type="nucleotide sequence ID" value="NZ_CP014228.1"/>
</dbReference>
<dbReference type="KEGG" id="ard:AXF14_12820"/>
<keyword evidence="3" id="KW-0663">Pyridoxal phosphate</keyword>
<dbReference type="InterPro" id="IPR015422">
    <property type="entry name" value="PyrdxlP-dep_Trfase_small"/>
</dbReference>
<dbReference type="CDD" id="cd00609">
    <property type="entry name" value="AAT_like"/>
    <property type="match status" value="1"/>
</dbReference>
<keyword evidence="8" id="KW-1185">Reference proteome</keyword>
<keyword evidence="4 7" id="KW-0456">Lyase</keyword>
<protein>
    <recommendedName>
        <fullName evidence="2">cysteine-S-conjugate beta-lyase</fullName>
        <ecNumber evidence="2">4.4.1.13</ecNumber>
    </recommendedName>
</protein>